<organism evidence="8 9">
    <name type="scientific">Claviceps pusilla</name>
    <dbReference type="NCBI Taxonomy" id="123648"/>
    <lineage>
        <taxon>Eukaryota</taxon>
        <taxon>Fungi</taxon>
        <taxon>Dikarya</taxon>
        <taxon>Ascomycota</taxon>
        <taxon>Pezizomycotina</taxon>
        <taxon>Sordariomycetes</taxon>
        <taxon>Hypocreomycetidae</taxon>
        <taxon>Hypocreales</taxon>
        <taxon>Clavicipitaceae</taxon>
        <taxon>Claviceps</taxon>
    </lineage>
</organism>
<dbReference type="OrthoDB" id="448280at2759"/>
<sequence>MYLPLFVLWTLVSVAAAQFTARQTGASTMTASATASASAPAPAVTAVTGCHLHGSQLFCMGPGETEYIIQTTPTQTTGLPASYTGCHNHGSELFCIDPYGDDVQVSLPDSGGSAGTHTGENTGGHTGGHTGENTGNNTNTGGKESGSRHKHCHFHAGVEHCVADQDSESSGTRPPDCAVPKRDYNVGLRVGLLFVIMATSALGVFAPIFLHNILPKKFSLLFMILKQFGTGIIISTAFVHLFVHASLMFANKCLGHLDYEGTAAAILMTGIFLSFLVEYIGQRIVLARTKTRSTPHLSHEQQAQALLSNQVVSILVMEAGILFHSLLIGLTLVVAGDSFFLTLFVVILFHQFFEGIALGTRIATIGTGSNGKLPPPSTHLLSRESGNDTDKSAGAPTEQTTDRLSDPGNPPLSLTMWKKLSLAALFAFITPIGMAIGIGVLNHFNGNDKSTIIAIGTLDALSAGILVWTGVVEMWAADWVTASHGHKAELADADTLTVVLGGVGLMTGMAVMSLLGKWA</sequence>
<evidence type="ECO:0000256" key="1">
    <source>
        <dbReference type="ARBA" id="ARBA00004141"/>
    </source>
</evidence>
<evidence type="ECO:0000256" key="6">
    <source>
        <dbReference type="SAM" id="Phobius"/>
    </source>
</evidence>
<feature type="transmembrane region" description="Helical" evidence="6">
    <location>
        <begin position="262"/>
        <end position="281"/>
    </location>
</feature>
<keyword evidence="3 6" id="KW-1133">Transmembrane helix</keyword>
<dbReference type="PANTHER" id="PTHR11040:SF44">
    <property type="entry name" value="PROTEIN ZNTC-RELATED"/>
    <property type="match status" value="1"/>
</dbReference>
<feature type="chain" id="PRO_5040168995" description="Zinc transporter" evidence="7">
    <location>
        <begin position="18"/>
        <end position="519"/>
    </location>
</feature>
<dbReference type="PANTHER" id="PTHR11040">
    <property type="entry name" value="ZINC/IRON TRANSPORTER"/>
    <property type="match status" value="1"/>
</dbReference>
<keyword evidence="4 6" id="KW-0472">Membrane</keyword>
<dbReference type="AlphaFoldDB" id="A0A9P7T1R7"/>
<protein>
    <recommendedName>
        <fullName evidence="10">Zinc transporter</fullName>
    </recommendedName>
</protein>
<evidence type="ECO:0008006" key="10">
    <source>
        <dbReference type="Google" id="ProtNLM"/>
    </source>
</evidence>
<comment type="subcellular location">
    <subcellularLocation>
        <location evidence="1">Membrane</location>
        <topology evidence="1">Multi-pass membrane protein</topology>
    </subcellularLocation>
</comment>
<dbReference type="Proteomes" id="UP000748025">
    <property type="component" value="Unassembled WGS sequence"/>
</dbReference>
<keyword evidence="9" id="KW-1185">Reference proteome</keyword>
<reference evidence="8" key="1">
    <citation type="journal article" date="2020" name="bioRxiv">
        <title>Whole genome comparisons of ergot fungi reveals the divergence and evolution of species within the genus Claviceps are the result of varying mechanisms driving genome evolution and host range expansion.</title>
        <authorList>
            <person name="Wyka S.A."/>
            <person name="Mondo S.J."/>
            <person name="Liu M."/>
            <person name="Dettman J."/>
            <person name="Nalam V."/>
            <person name="Broders K.D."/>
        </authorList>
    </citation>
    <scope>NUCLEOTIDE SEQUENCE</scope>
    <source>
        <strain evidence="8">CCC 602</strain>
    </source>
</reference>
<feature type="transmembrane region" description="Helical" evidence="6">
    <location>
        <begin position="453"/>
        <end position="476"/>
    </location>
</feature>
<evidence type="ECO:0000256" key="7">
    <source>
        <dbReference type="SAM" id="SignalP"/>
    </source>
</evidence>
<evidence type="ECO:0000256" key="4">
    <source>
        <dbReference type="ARBA" id="ARBA00023136"/>
    </source>
</evidence>
<dbReference type="Pfam" id="PF02535">
    <property type="entry name" value="Zip"/>
    <property type="match status" value="2"/>
</dbReference>
<feature type="compositionally biased region" description="Gly residues" evidence="5">
    <location>
        <begin position="121"/>
        <end position="130"/>
    </location>
</feature>
<feature type="transmembrane region" description="Helical" evidence="6">
    <location>
        <begin position="326"/>
        <end position="349"/>
    </location>
</feature>
<evidence type="ECO:0000256" key="5">
    <source>
        <dbReference type="SAM" id="MobiDB-lite"/>
    </source>
</evidence>
<evidence type="ECO:0000256" key="2">
    <source>
        <dbReference type="ARBA" id="ARBA00022692"/>
    </source>
</evidence>
<evidence type="ECO:0000313" key="8">
    <source>
        <dbReference type="EMBL" id="KAG6015787.1"/>
    </source>
</evidence>
<feature type="compositionally biased region" description="Basic and acidic residues" evidence="5">
    <location>
        <begin position="381"/>
        <end position="391"/>
    </location>
</feature>
<feature type="region of interest" description="Disordered" evidence="5">
    <location>
        <begin position="106"/>
        <end position="149"/>
    </location>
</feature>
<feature type="transmembrane region" description="Helical" evidence="6">
    <location>
        <begin position="420"/>
        <end position="441"/>
    </location>
</feature>
<comment type="caution">
    <text evidence="8">The sequence shown here is derived from an EMBL/GenBank/DDBJ whole genome shotgun (WGS) entry which is preliminary data.</text>
</comment>
<gene>
    <name evidence="8" type="ORF">E4U43_004769</name>
</gene>
<keyword evidence="7" id="KW-0732">Signal</keyword>
<feature type="signal peptide" evidence="7">
    <location>
        <begin position="1"/>
        <end position="17"/>
    </location>
</feature>
<dbReference type="InterPro" id="IPR003689">
    <property type="entry name" value="ZIP"/>
</dbReference>
<dbReference type="GO" id="GO:0005385">
    <property type="term" value="F:zinc ion transmembrane transporter activity"/>
    <property type="evidence" value="ECO:0007669"/>
    <property type="project" value="TreeGrafter"/>
</dbReference>
<evidence type="ECO:0000256" key="3">
    <source>
        <dbReference type="ARBA" id="ARBA00022989"/>
    </source>
</evidence>
<feature type="transmembrane region" description="Helical" evidence="6">
    <location>
        <begin position="231"/>
        <end position="250"/>
    </location>
</feature>
<dbReference type="GO" id="GO:0005886">
    <property type="term" value="C:plasma membrane"/>
    <property type="evidence" value="ECO:0007669"/>
    <property type="project" value="TreeGrafter"/>
</dbReference>
<proteinExistence type="predicted"/>
<feature type="transmembrane region" description="Helical" evidence="6">
    <location>
        <begin position="496"/>
        <end position="515"/>
    </location>
</feature>
<dbReference type="EMBL" id="SRPW01000310">
    <property type="protein sequence ID" value="KAG6015787.1"/>
    <property type="molecule type" value="Genomic_DNA"/>
</dbReference>
<accession>A0A9P7T1R7</accession>
<keyword evidence="2 6" id="KW-0812">Transmembrane</keyword>
<feature type="transmembrane region" description="Helical" evidence="6">
    <location>
        <begin position="190"/>
        <end position="210"/>
    </location>
</feature>
<name>A0A9P7T1R7_9HYPO</name>
<feature type="compositionally biased region" description="Low complexity" evidence="5">
    <location>
        <begin position="131"/>
        <end position="142"/>
    </location>
</feature>
<evidence type="ECO:0000313" key="9">
    <source>
        <dbReference type="Proteomes" id="UP000748025"/>
    </source>
</evidence>
<feature type="region of interest" description="Disordered" evidence="5">
    <location>
        <begin position="369"/>
        <end position="409"/>
    </location>
</feature>